<gene>
    <name evidence="3" type="ORF">H8S40_14265</name>
</gene>
<keyword evidence="1" id="KW-0808">Transferase</keyword>
<dbReference type="SUPFAM" id="SSF53756">
    <property type="entry name" value="UDP-Glycosyltransferase/glycogen phosphorylase"/>
    <property type="match status" value="2"/>
</dbReference>
<evidence type="ECO:0000259" key="2">
    <source>
        <dbReference type="Pfam" id="PF00534"/>
    </source>
</evidence>
<name>A0ABR7GD38_9FIRM</name>
<dbReference type="Proteomes" id="UP000631576">
    <property type="component" value="Unassembled WGS sequence"/>
</dbReference>
<feature type="domain" description="Glycosyl transferase family 1" evidence="2">
    <location>
        <begin position="605"/>
        <end position="697"/>
    </location>
</feature>
<comment type="caution">
    <text evidence="3">The sequence shown here is derived from an EMBL/GenBank/DDBJ whole genome shotgun (WGS) entry which is preliminary data.</text>
</comment>
<dbReference type="EMBL" id="JACOPE010000001">
    <property type="protein sequence ID" value="MBC5684681.1"/>
    <property type="molecule type" value="Genomic_DNA"/>
</dbReference>
<accession>A0ABR7GD38</accession>
<keyword evidence="4" id="KW-1185">Reference proteome</keyword>
<dbReference type="Gene3D" id="3.40.50.2000">
    <property type="entry name" value="Glycogen Phosphorylase B"/>
    <property type="match status" value="2"/>
</dbReference>
<dbReference type="PANTHER" id="PTHR46401:SF2">
    <property type="entry name" value="GLYCOSYLTRANSFERASE WBBK-RELATED"/>
    <property type="match status" value="1"/>
</dbReference>
<proteinExistence type="predicted"/>
<organism evidence="3 4">
    <name type="scientific">Ruminococcus hominis</name>
    <dbReference type="NCBI Taxonomy" id="2763065"/>
    <lineage>
        <taxon>Bacteria</taxon>
        <taxon>Bacillati</taxon>
        <taxon>Bacillota</taxon>
        <taxon>Clostridia</taxon>
        <taxon>Eubacteriales</taxon>
        <taxon>Oscillospiraceae</taxon>
        <taxon>Ruminococcus</taxon>
    </lineage>
</organism>
<protein>
    <submittedName>
        <fullName evidence="3">Glycosyltransferase</fullName>
    </submittedName>
</protein>
<dbReference type="CDD" id="cd03801">
    <property type="entry name" value="GT4_PimA-like"/>
    <property type="match status" value="1"/>
</dbReference>
<sequence length="728" mass="84323">MSKTENLQQKLVRIVREEGVKTAYRKGKNYIKLRVSGDPIRHCYKDVLFINGCYLPHPSRYRVDHQVEQLQAFGLTVDSMFYERVNLEILKYYRAFVFFRCPITTEIEEFIDRAKYYNKPVIFDIDDLVIDKKYTDMIPYLKTMSENDKKVYDDGVERTKQTLLKCDCAITTTSVLANELRNYVDDVYINRNVASEKMLKYSKRAYSNVVKDENKIIMGYFSGSITHNADFELIMPVIKEIMEKNEQVYLKIVGELDLPKELDSVRERVIAEPFVEWKKLPELIASVDINLAPLEESIFNAAKSENKWLEAGLVHVPTIASKVGAFEEMIQDGQDGILCANIHEWQEKLQLLIDDKTYREEIGSNAYAITRKKITTYTGRGIAEYVISKMPKNFGFVLPTTNISGGVNVIIKHCNMLRDHGYDVFIVNEDRKSDDIINKDGRIPVVQSYDTRFEAYVDTLVASLWSTLTFVKVYPNVLHRAYLVQNFETNFSPDGYFEKTMANATYNSLIPIHYLTISKWCQDWLKEKFGKDSIYVPNGIDLGVFSYKERNFEGKIKILIEGNSDDHYKNVDESFKIAEKLDKDKYEIYYLSYQGGAKSWYRVDKFLQRVPHDEVGKIYQSCDILLKTSILESFSYPPLEMMATGGLAVVAPNGGNIEYLRDEENCLMYKLGDIDKAVEQIDRLAEDALLRERLIAGGLETAKKREWSKIEEQIVTMYRDLKENADEY</sequence>
<dbReference type="InterPro" id="IPR001296">
    <property type="entry name" value="Glyco_trans_1"/>
</dbReference>
<evidence type="ECO:0000313" key="4">
    <source>
        <dbReference type="Proteomes" id="UP000631576"/>
    </source>
</evidence>
<evidence type="ECO:0000256" key="1">
    <source>
        <dbReference type="ARBA" id="ARBA00022679"/>
    </source>
</evidence>
<dbReference type="PANTHER" id="PTHR46401">
    <property type="entry name" value="GLYCOSYLTRANSFERASE WBBK-RELATED"/>
    <property type="match status" value="1"/>
</dbReference>
<dbReference type="Pfam" id="PF13692">
    <property type="entry name" value="Glyco_trans_1_4"/>
    <property type="match status" value="1"/>
</dbReference>
<dbReference type="RefSeq" id="WP_117989972.1">
    <property type="nucleotide sequence ID" value="NZ_JACOPE010000001.1"/>
</dbReference>
<dbReference type="Gene3D" id="3.40.50.11090">
    <property type="match status" value="1"/>
</dbReference>
<reference evidence="3 4" key="1">
    <citation type="submission" date="2020-08" db="EMBL/GenBank/DDBJ databases">
        <title>Genome public.</title>
        <authorList>
            <person name="Liu C."/>
            <person name="Sun Q."/>
        </authorList>
    </citation>
    <scope>NUCLEOTIDE SEQUENCE [LARGE SCALE GENOMIC DNA]</scope>
    <source>
        <strain evidence="3 4">NSJ-13</strain>
    </source>
</reference>
<dbReference type="Pfam" id="PF00534">
    <property type="entry name" value="Glycos_transf_1"/>
    <property type="match status" value="1"/>
</dbReference>
<evidence type="ECO:0000313" key="3">
    <source>
        <dbReference type="EMBL" id="MBC5684681.1"/>
    </source>
</evidence>